<dbReference type="AlphaFoldDB" id="A0A420HAN8"/>
<dbReference type="EMBL" id="MCBQ01020896">
    <property type="protein sequence ID" value="RKF54482.1"/>
    <property type="molecule type" value="Genomic_DNA"/>
</dbReference>
<evidence type="ECO:0000256" key="1">
    <source>
        <dbReference type="SAM" id="MobiDB-lite"/>
    </source>
</evidence>
<sequence>MSPCRPMVLLQVESISISFAHASAPFDLGTEDHRGRNPTALPPRSPVWRVFALPSTPSPAFHMMKCETKYILCFSRYHFRPPTSSQGGKSLGKNTTVELSRETPFSSPFLSPIARREKDR</sequence>
<organism evidence="2 3">
    <name type="scientific">Golovinomyces cichoracearum</name>
    <dbReference type="NCBI Taxonomy" id="62708"/>
    <lineage>
        <taxon>Eukaryota</taxon>
        <taxon>Fungi</taxon>
        <taxon>Dikarya</taxon>
        <taxon>Ascomycota</taxon>
        <taxon>Pezizomycotina</taxon>
        <taxon>Leotiomycetes</taxon>
        <taxon>Erysiphales</taxon>
        <taxon>Erysiphaceae</taxon>
        <taxon>Golovinomyces</taxon>
    </lineage>
</organism>
<feature type="region of interest" description="Disordered" evidence="1">
    <location>
        <begin position="80"/>
        <end position="120"/>
    </location>
</feature>
<feature type="compositionally biased region" description="Polar residues" evidence="1">
    <location>
        <begin position="82"/>
        <end position="109"/>
    </location>
</feature>
<protein>
    <submittedName>
        <fullName evidence="2">Uncharacterized protein</fullName>
    </submittedName>
</protein>
<comment type="caution">
    <text evidence="2">The sequence shown here is derived from an EMBL/GenBank/DDBJ whole genome shotgun (WGS) entry which is preliminary data.</text>
</comment>
<accession>A0A420HAN8</accession>
<dbReference type="Proteomes" id="UP000283383">
    <property type="component" value="Unassembled WGS sequence"/>
</dbReference>
<gene>
    <name evidence="2" type="ORF">GcM3_02628</name>
</gene>
<keyword evidence="3" id="KW-1185">Reference proteome</keyword>
<proteinExistence type="predicted"/>
<evidence type="ECO:0000313" key="2">
    <source>
        <dbReference type="EMBL" id="RKF54482.1"/>
    </source>
</evidence>
<reference evidence="2 3" key="1">
    <citation type="journal article" date="2018" name="BMC Genomics">
        <title>Comparative genome analyses reveal sequence features reflecting distinct modes of host-adaptation between dicot and monocot powdery mildew.</title>
        <authorList>
            <person name="Wu Y."/>
            <person name="Ma X."/>
            <person name="Pan Z."/>
            <person name="Kale S.D."/>
            <person name="Song Y."/>
            <person name="King H."/>
            <person name="Zhang Q."/>
            <person name="Presley C."/>
            <person name="Deng X."/>
            <person name="Wei C.I."/>
            <person name="Xiao S."/>
        </authorList>
    </citation>
    <scope>NUCLEOTIDE SEQUENCE [LARGE SCALE GENOMIC DNA]</scope>
    <source>
        <strain evidence="2">UMSG3</strain>
    </source>
</reference>
<name>A0A420HAN8_9PEZI</name>
<evidence type="ECO:0000313" key="3">
    <source>
        <dbReference type="Proteomes" id="UP000283383"/>
    </source>
</evidence>